<feature type="domain" description="F-box" evidence="1">
    <location>
        <begin position="156"/>
        <end position="202"/>
    </location>
</feature>
<protein>
    <recommendedName>
        <fullName evidence="1">F-box domain-containing protein</fullName>
    </recommendedName>
</protein>
<proteinExistence type="predicted"/>
<evidence type="ECO:0000259" key="1">
    <source>
        <dbReference type="PROSITE" id="PS50181"/>
    </source>
</evidence>
<evidence type="ECO:0000313" key="3">
    <source>
        <dbReference type="Proteomes" id="UP000053105"/>
    </source>
</evidence>
<gene>
    <name evidence="2" type="ORF">WN51_12010</name>
</gene>
<dbReference type="Pfam" id="PF12937">
    <property type="entry name" value="F-box-like"/>
    <property type="match status" value="1"/>
</dbReference>
<dbReference type="AlphaFoldDB" id="A0A0M9A4C7"/>
<dbReference type="OrthoDB" id="6577359at2759"/>
<dbReference type="InterPro" id="IPR036047">
    <property type="entry name" value="F-box-like_dom_sf"/>
</dbReference>
<dbReference type="PROSITE" id="PS50181">
    <property type="entry name" value="FBOX"/>
    <property type="match status" value="1"/>
</dbReference>
<dbReference type="InterPro" id="IPR001810">
    <property type="entry name" value="F-box_dom"/>
</dbReference>
<name>A0A0M9A4C7_9HYME</name>
<dbReference type="SUPFAM" id="SSF81383">
    <property type="entry name" value="F-box domain"/>
    <property type="match status" value="1"/>
</dbReference>
<dbReference type="EMBL" id="KQ435759">
    <property type="protein sequence ID" value="KOX75683.1"/>
    <property type="molecule type" value="Genomic_DNA"/>
</dbReference>
<reference evidence="2 3" key="1">
    <citation type="submission" date="2015-07" db="EMBL/GenBank/DDBJ databases">
        <title>The genome of Melipona quadrifasciata.</title>
        <authorList>
            <person name="Pan H."/>
            <person name="Kapheim K."/>
        </authorList>
    </citation>
    <scope>NUCLEOTIDE SEQUENCE [LARGE SCALE GENOMIC DNA]</scope>
    <source>
        <strain evidence="2">0111107301</strain>
        <tissue evidence="2">Whole body</tissue>
    </source>
</reference>
<dbReference type="Gene3D" id="1.20.1280.50">
    <property type="match status" value="1"/>
</dbReference>
<dbReference type="Proteomes" id="UP000053105">
    <property type="component" value="Unassembled WGS sequence"/>
</dbReference>
<keyword evidence="3" id="KW-1185">Reference proteome</keyword>
<sequence>MDNKYNDNITMHIFRTNDYCLDKICFPLITQVIEHPLEIKMATCDFQQRKGDYGRVVGCLYLAVHFNIPMNSKKKANYCVQLGHSLWFVNQLLAQEGESALKVCKPEILADLRNQFCCCAIPLAGKKHERKRRKEDYVNEYLCPCLNIKDSKQRKVDFIANLPIEVSQLILRMLTPTSLFHAVRVSKKWLQVCKLDSVLREKARVHKQKEMEMEARIVELGNLIFENQIYQLTYRNVDQWKELQG</sequence>
<evidence type="ECO:0000313" key="2">
    <source>
        <dbReference type="EMBL" id="KOX75683.1"/>
    </source>
</evidence>
<dbReference type="STRING" id="166423.A0A0M9A4C7"/>
<organism evidence="2 3">
    <name type="scientific">Melipona quadrifasciata</name>
    <dbReference type="NCBI Taxonomy" id="166423"/>
    <lineage>
        <taxon>Eukaryota</taxon>
        <taxon>Metazoa</taxon>
        <taxon>Ecdysozoa</taxon>
        <taxon>Arthropoda</taxon>
        <taxon>Hexapoda</taxon>
        <taxon>Insecta</taxon>
        <taxon>Pterygota</taxon>
        <taxon>Neoptera</taxon>
        <taxon>Endopterygota</taxon>
        <taxon>Hymenoptera</taxon>
        <taxon>Apocrita</taxon>
        <taxon>Aculeata</taxon>
        <taxon>Apoidea</taxon>
        <taxon>Anthophila</taxon>
        <taxon>Apidae</taxon>
        <taxon>Melipona</taxon>
    </lineage>
</organism>
<accession>A0A0M9A4C7</accession>